<dbReference type="Proteomes" id="UP000286134">
    <property type="component" value="Unassembled WGS sequence"/>
</dbReference>
<feature type="non-terminal residue" evidence="2">
    <location>
        <position position="687"/>
    </location>
</feature>
<gene>
    <name evidence="2" type="ORF">OnM2_034030</name>
</gene>
<sequence length="687" mass="77054">MTTKSKSRPPLTTRLRATFDSRRTKNENPVANQTVALDTDSLRLIFEESLNAQPFQSAIASSLAKLIQPNIKDALDTLQPVVEAVCAHEVLLRKANSSVENLIARLETDHLRYDSKSLSGLDVEGPIRKNVEYKDTNSESPIKHLNLGPSHKEIKSHDNLTSLTEISERLEAQNSKINMLSQDIKPIKDFVMGFRSDTQQSDAATAEFKTQLDQIGHLVSVIHSNIGEKMDNIKNEIECLKSKVEQTSSGDERLDKVIAATNQIDENISDLKEKNRDSELLKSTQTNNVMILDQVINTIETKLNKLPAMLDRIESHLTQVDATRDTESILLKQIISKFSTEQNHIEKFEGLLASQTSELGSVIEKNVSQLELLSDIKSLQLNQKDVLSKLQSLNTIYIKENKSQQSRLTSINDQFSSLSLALSTITIQLEEFKNKIELKEAAQISSLSKENAETKISFQAIIDGIQAQTQLFNEIRENLSAEILSTLHSLGQKNEVQHNLLTDIKEADVSAEILTSLHDLVQKNSDQQNLLTITRGAERSEDILNALSGIREINEGQSNILSLFRKEDEDRSAKVLEKLNHLEQRDEIHGNLLTGIKEADASEEILATLNNLGKKNEENHNILTEIKESDVSAEILTTLHDLDQKNEAQHNLLTEIKENKVGVEILTTLHDLGQKNEENHNILTEIK</sequence>
<keyword evidence="3" id="KW-1185">Reference proteome</keyword>
<proteinExistence type="predicted"/>
<dbReference type="EMBL" id="MCFK01003438">
    <property type="protein sequence ID" value="RKF62328.1"/>
    <property type="molecule type" value="Genomic_DNA"/>
</dbReference>
<dbReference type="OrthoDB" id="3563205at2759"/>
<reference evidence="2 3" key="1">
    <citation type="journal article" date="2018" name="BMC Genomics">
        <title>Comparative genome analyses reveal sequence features reflecting distinct modes of host-adaptation between dicot and monocot powdery mildew.</title>
        <authorList>
            <person name="Wu Y."/>
            <person name="Ma X."/>
            <person name="Pan Z."/>
            <person name="Kale S.D."/>
            <person name="Song Y."/>
            <person name="King H."/>
            <person name="Zhang Q."/>
            <person name="Presley C."/>
            <person name="Deng X."/>
            <person name="Wei C.I."/>
            <person name="Xiao S."/>
        </authorList>
    </citation>
    <scope>NUCLEOTIDE SEQUENCE [LARGE SCALE GENOMIC DNA]</scope>
    <source>
        <strain evidence="2">UMSG2</strain>
    </source>
</reference>
<accession>A0A420HY08</accession>
<protein>
    <submittedName>
        <fullName evidence="2">Uncharacterized protein</fullName>
    </submittedName>
</protein>
<evidence type="ECO:0000313" key="3">
    <source>
        <dbReference type="Proteomes" id="UP000286134"/>
    </source>
</evidence>
<dbReference type="STRING" id="212602.A0A420HY08"/>
<name>A0A420HY08_9PEZI</name>
<comment type="caution">
    <text evidence="2">The sequence shown here is derived from an EMBL/GenBank/DDBJ whole genome shotgun (WGS) entry which is preliminary data.</text>
</comment>
<evidence type="ECO:0000256" key="1">
    <source>
        <dbReference type="SAM" id="Coils"/>
    </source>
</evidence>
<feature type="coiled-coil region" evidence="1">
    <location>
        <begin position="223"/>
        <end position="250"/>
    </location>
</feature>
<evidence type="ECO:0000313" key="2">
    <source>
        <dbReference type="EMBL" id="RKF62328.1"/>
    </source>
</evidence>
<dbReference type="AlphaFoldDB" id="A0A420HY08"/>
<organism evidence="2 3">
    <name type="scientific">Erysiphe neolycopersici</name>
    <dbReference type="NCBI Taxonomy" id="212602"/>
    <lineage>
        <taxon>Eukaryota</taxon>
        <taxon>Fungi</taxon>
        <taxon>Dikarya</taxon>
        <taxon>Ascomycota</taxon>
        <taxon>Pezizomycotina</taxon>
        <taxon>Leotiomycetes</taxon>
        <taxon>Erysiphales</taxon>
        <taxon>Erysiphaceae</taxon>
        <taxon>Erysiphe</taxon>
    </lineage>
</organism>
<keyword evidence="1" id="KW-0175">Coiled coil</keyword>